<name>A0A6M4H2Z4_9PROT</name>
<proteinExistence type="predicted"/>
<keyword evidence="1" id="KW-0732">Signal</keyword>
<dbReference type="Proteomes" id="UP000503096">
    <property type="component" value="Chromosome"/>
</dbReference>
<keyword evidence="3" id="KW-1185">Reference proteome</keyword>
<dbReference type="AlphaFoldDB" id="A0A6M4H2Z4"/>
<dbReference type="InParanoid" id="A0A6M4H2Z4"/>
<gene>
    <name evidence="2" type="ORF">DSM104440_00743</name>
</gene>
<evidence type="ECO:0000313" key="3">
    <source>
        <dbReference type="Proteomes" id="UP000503096"/>
    </source>
</evidence>
<dbReference type="EMBL" id="CP053073">
    <property type="protein sequence ID" value="QJR13951.1"/>
    <property type="molecule type" value="Genomic_DNA"/>
</dbReference>
<reference evidence="2 3" key="1">
    <citation type="submission" date="2020-04" db="EMBL/GenBank/DDBJ databases">
        <title>Usitatibacter rugosus gen. nov., sp. nov. and Usitatibacter palustris sp. nov., novel members of Usitatibacteraceae fam. nov. within the order Nitrosomonadales isolated from soil.</title>
        <authorList>
            <person name="Huber K.J."/>
            <person name="Neumann-Schaal M."/>
            <person name="Geppert A."/>
            <person name="Luckner M."/>
            <person name="Wanner G."/>
            <person name="Overmann J."/>
        </authorList>
    </citation>
    <scope>NUCLEOTIDE SEQUENCE [LARGE SCALE GENOMIC DNA]</scope>
    <source>
        <strain evidence="2 3">Swamp67</strain>
    </source>
</reference>
<protein>
    <submittedName>
        <fullName evidence="2">Uncharacterized protein</fullName>
    </submittedName>
</protein>
<organism evidence="2 3">
    <name type="scientific">Usitatibacter palustris</name>
    <dbReference type="NCBI Taxonomy" id="2732487"/>
    <lineage>
        <taxon>Bacteria</taxon>
        <taxon>Pseudomonadati</taxon>
        <taxon>Pseudomonadota</taxon>
        <taxon>Betaproteobacteria</taxon>
        <taxon>Nitrosomonadales</taxon>
        <taxon>Usitatibacteraceae</taxon>
        <taxon>Usitatibacter</taxon>
    </lineage>
</organism>
<dbReference type="RefSeq" id="WP_171160730.1">
    <property type="nucleotide sequence ID" value="NZ_CP053073.1"/>
</dbReference>
<feature type="chain" id="PRO_5026812966" evidence="1">
    <location>
        <begin position="18"/>
        <end position="283"/>
    </location>
</feature>
<feature type="signal peptide" evidence="1">
    <location>
        <begin position="1"/>
        <end position="17"/>
    </location>
</feature>
<accession>A0A6M4H2Z4</accession>
<dbReference type="KEGG" id="upl:DSM104440_00743"/>
<evidence type="ECO:0000256" key="1">
    <source>
        <dbReference type="SAM" id="SignalP"/>
    </source>
</evidence>
<sequence>MRTLLVLACIAACNALAADPAPPKTYGLVAAFSDRFNFVYEPPPSYRVASARVDAYRRETVEAPQGTFNKIALVGLAEALAAKEPDAKQVLLSVSGHVPSKVGVRDHQDYLLARVVKALRDMPERNKWHRVLVALPAYRVLKKDDMPTRLEGFGVVLQPNCSSNPKYCAMAFTPPDGADVKTPTGEDIQANFFIAPYSNIAVITLDPVSLTVIDRQEAFEHQKMFDPQSGTMDLSVNIAKDILAKEVVNQIGRSVHTALDAPDPRGKADIKGIREIKAEDVKR</sequence>
<evidence type="ECO:0000313" key="2">
    <source>
        <dbReference type="EMBL" id="QJR13951.1"/>
    </source>
</evidence>